<evidence type="ECO:0000256" key="9">
    <source>
        <dbReference type="ARBA" id="ARBA00022806"/>
    </source>
</evidence>
<feature type="compositionally biased region" description="Acidic residues" evidence="18">
    <location>
        <begin position="53"/>
        <end position="68"/>
    </location>
</feature>
<evidence type="ECO:0000256" key="13">
    <source>
        <dbReference type="ARBA" id="ARBA00022884"/>
    </source>
</evidence>
<keyword evidence="11" id="KW-0067">ATP-binding</keyword>
<dbReference type="Pfam" id="PF04851">
    <property type="entry name" value="ResIII"/>
    <property type="match status" value="1"/>
</dbReference>
<evidence type="ECO:0000256" key="2">
    <source>
        <dbReference type="ARBA" id="ARBA00001946"/>
    </source>
</evidence>
<dbReference type="GO" id="GO:0003723">
    <property type="term" value="F:RNA binding"/>
    <property type="evidence" value="ECO:0007669"/>
    <property type="project" value="UniProtKB-UniRule"/>
</dbReference>
<dbReference type="InterPro" id="IPR006935">
    <property type="entry name" value="Helicase/UvrB_N"/>
</dbReference>
<feature type="domain" description="PAZ" evidence="21">
    <location>
        <begin position="901"/>
        <end position="1034"/>
    </location>
</feature>
<feature type="domain" description="Helicase C-terminal" evidence="23">
    <location>
        <begin position="482"/>
        <end position="643"/>
    </location>
</feature>
<keyword evidence="8" id="KW-0378">Hydrolase</keyword>
<dbReference type="InterPro" id="IPR038248">
    <property type="entry name" value="Dicer_dimer_sf"/>
</dbReference>
<dbReference type="PROSITE" id="PS51327">
    <property type="entry name" value="DICER_DSRBF"/>
    <property type="match status" value="1"/>
</dbReference>
<dbReference type="CDD" id="cd18034">
    <property type="entry name" value="DEXHc_dicer"/>
    <property type="match status" value="1"/>
</dbReference>
<evidence type="ECO:0000256" key="10">
    <source>
        <dbReference type="ARBA" id="ARBA00022833"/>
    </source>
</evidence>
<feature type="domain" description="RNase III" evidence="20">
    <location>
        <begin position="1074"/>
        <end position="1212"/>
    </location>
</feature>
<feature type="domain" description="Helicase ATP-binding" evidence="22">
    <location>
        <begin position="149"/>
        <end position="329"/>
    </location>
</feature>
<evidence type="ECO:0000256" key="8">
    <source>
        <dbReference type="ARBA" id="ARBA00022801"/>
    </source>
</evidence>
<evidence type="ECO:0000256" key="3">
    <source>
        <dbReference type="ARBA" id="ARBA00020797"/>
    </source>
</evidence>
<dbReference type="InterPro" id="IPR056755">
    <property type="entry name" value="DSRM_2"/>
</dbReference>
<evidence type="ECO:0000259" key="23">
    <source>
        <dbReference type="PROSITE" id="PS51194"/>
    </source>
</evidence>
<protein>
    <recommendedName>
        <fullName evidence="3">Dicer-like protein 1</fullName>
    </recommendedName>
</protein>
<keyword evidence="15" id="KW-0464">Manganese</keyword>
<keyword evidence="6" id="KW-0677">Repeat</keyword>
<dbReference type="PROSITE" id="PS50821">
    <property type="entry name" value="PAZ"/>
    <property type="match status" value="1"/>
</dbReference>
<dbReference type="GO" id="GO:0005737">
    <property type="term" value="C:cytoplasm"/>
    <property type="evidence" value="ECO:0007669"/>
    <property type="project" value="TreeGrafter"/>
</dbReference>
<gene>
    <name evidence="25" type="ORF">CDD81_7186</name>
</gene>
<dbReference type="EMBL" id="NJET01000073">
    <property type="protein sequence ID" value="PHH62390.1"/>
    <property type="molecule type" value="Genomic_DNA"/>
</dbReference>
<dbReference type="InterPro" id="IPR014720">
    <property type="entry name" value="dsRBD_dom"/>
</dbReference>
<evidence type="ECO:0000313" key="25">
    <source>
        <dbReference type="EMBL" id="PHH62390.1"/>
    </source>
</evidence>
<feature type="compositionally biased region" description="Basic and acidic residues" evidence="18">
    <location>
        <begin position="43"/>
        <end position="52"/>
    </location>
</feature>
<dbReference type="InterPro" id="IPR003100">
    <property type="entry name" value="PAZ_dom"/>
</dbReference>
<evidence type="ECO:0000256" key="4">
    <source>
        <dbReference type="ARBA" id="ARBA00022721"/>
    </source>
</evidence>
<evidence type="ECO:0000256" key="6">
    <source>
        <dbReference type="ARBA" id="ARBA00022737"/>
    </source>
</evidence>
<dbReference type="SMART" id="SM00487">
    <property type="entry name" value="DEXDc"/>
    <property type="match status" value="1"/>
</dbReference>
<evidence type="ECO:0000256" key="5">
    <source>
        <dbReference type="ARBA" id="ARBA00022723"/>
    </source>
</evidence>
<comment type="cofactor">
    <cofactor evidence="1">
        <name>Mn(2+)</name>
        <dbReference type="ChEBI" id="CHEBI:29035"/>
    </cofactor>
</comment>
<dbReference type="PROSITE" id="PS51194">
    <property type="entry name" value="HELICASE_CTER"/>
    <property type="match status" value="1"/>
</dbReference>
<comment type="caution">
    <text evidence="25">The sequence shown here is derived from an EMBL/GenBank/DDBJ whole genome shotgun (WGS) entry which is preliminary data.</text>
</comment>
<dbReference type="GO" id="GO:0004525">
    <property type="term" value="F:ribonuclease III activity"/>
    <property type="evidence" value="ECO:0007669"/>
    <property type="project" value="InterPro"/>
</dbReference>
<dbReference type="GO" id="GO:0005634">
    <property type="term" value="C:nucleus"/>
    <property type="evidence" value="ECO:0007669"/>
    <property type="project" value="TreeGrafter"/>
</dbReference>
<evidence type="ECO:0000256" key="15">
    <source>
        <dbReference type="ARBA" id="ARBA00023211"/>
    </source>
</evidence>
<proteinExistence type="inferred from homology"/>
<evidence type="ECO:0000256" key="7">
    <source>
        <dbReference type="ARBA" id="ARBA00022741"/>
    </source>
</evidence>
<sequence>MVLPGDILAASAEHKENEGMEQETASIDHKDMLNSDVSQLRINSDEKGKPTETSDETGGDGSDCESEDGVDKYRINAKSDVIREISAVRRREDAAFKSWVEKRSRRDSATTGDKDAKALCLDRQSTASLIQSNEATAIIKSPREYQMDLYHRAKERNSIIVLDTGSGKTLIAALLLRHTLDNELERRARGLTAKVAFFLVDKVALCFQQYSVLRANLEHSVAKFHGEVASVMRSKSFWDKQINETMVFVCTAQVVLDCLNSGFIQMKQINLLIFDEAHHTKKNHPYARIIKDHYLRETGTRPRILGMTASPVDAQTRDLRAAASELESILCSEIATISDESLMRSQAQRQQVLVTEMYDKLLSPEDSRTPLWKEIHSLLAEEYEFRDHFQFSQDAASTLGSWCSDRYWQLLMTDMHISKRVSKAQTRTLGSISSDGLTDSDRVSALLNKVQLLTRSSAASKSPEVDTSKRDLSSKVITLWHILDEAFRRRQTKRCIVFVQKRYTALLLSEAFEHLANKIFGLSTSFLVGSSADSWSISSMSFREQILTLQRFRRGEVNCIFATQVAEEGIDIPECDLIIRFDLCDSAIQYIQSKGRARQAQSTYINMAEQGNNQHVRKLMQAARDAYALRQFCSAMPADRKVQDSVDMLAVAEHERTAQKVFEIPETGARLTFQSSQEVLAKFVSCLSDSNTSYTPEYIVTPMPRSKKFVATIILPDASPYKSFPGNPQRNKQLARCSAAFEACVCLYKSGWINSNLQPTMRKRLPAMRNARLALSSNKRSEYPMRIKAELWSHLGMPSELYGAILVLDTPESFGRPLKSLALLTRQPLPAMEPAMLFFDQGQTSIVRLRPMASSVSVTTADVETLSKFTLTIFTDVFSKDYDAEPEGMPYFWAPMVKNEIDWRLLRQIVQAEPPTWQGQPDEFFHDKLAMDPWDGSRKFIIHGVNKDMKPSDPEPQSAPIPQSRSYKLVDHSIKEYSNSLTIKARRRIQWREDQPVVNAELLSLRRNFLDEYSSGEMQDMRCWLILEPLRISTLPTDVAAASLLYPVMMYRLDSLLIALEACNTFDLEIQPRLALEALTKDSSNTEEHGSEQIDFQVGMGNNYERLEFLGDAFLKMATTISLFTLMPRTNEFEYHVERMLLVCNQNLFNHAVDSKMQQYVRSKSFDRRTWYPQLSLKRGKAPKNEIQHSLSDKSIADVCEAMIGAAYMTGKAEGSMDAAVKAVSRMVKSKNHKMTKYADYYEAYKMPEWQVAVSSAAQRAAVDRIHESTKYRFRYPNLLRSVFKHPSYPHEMIPNYQRLEFLGDALLDLVIVDYLFERFPKTDPQWLTEHKMAMVSNHFFGSLCVQLGLQKHLLMTTSSLIGQISEYAIEMEQAREAAKLEANGAQQDFWLTTSQPPKVLSDMLEALVGAMFVDSGYDFQVVRRFFGRFIEPFFEDMTLYDTYASRHPVTALSQLLQVDMGCQRWRLYVTAVPAVGAEGVAVLTEDEVVCALMVHEKAVEHATGKTVREAKLVVARKALQQFDAMSPDEFRASTKCDCRCRDEATMTCED</sequence>
<dbReference type="GO" id="GO:0051607">
    <property type="term" value="P:defense response to virus"/>
    <property type="evidence" value="ECO:0007669"/>
    <property type="project" value="UniProtKB-KW"/>
</dbReference>
<evidence type="ECO:0000259" key="20">
    <source>
        <dbReference type="PROSITE" id="PS50142"/>
    </source>
</evidence>
<dbReference type="PROSITE" id="PS50137">
    <property type="entry name" value="DS_RBD"/>
    <property type="match status" value="1"/>
</dbReference>
<dbReference type="Pfam" id="PF00636">
    <property type="entry name" value="Ribonuclease_3"/>
    <property type="match status" value="2"/>
</dbReference>
<dbReference type="SMART" id="SM00490">
    <property type="entry name" value="HELICc"/>
    <property type="match status" value="1"/>
</dbReference>
<dbReference type="Proteomes" id="UP000226192">
    <property type="component" value="Unassembled WGS sequence"/>
</dbReference>
<feature type="domain" description="Dicer dsRNA-binding fold" evidence="24">
    <location>
        <begin position="676"/>
        <end position="767"/>
    </location>
</feature>
<dbReference type="GO" id="GO:0005524">
    <property type="term" value="F:ATP binding"/>
    <property type="evidence" value="ECO:0007669"/>
    <property type="project" value="UniProtKB-KW"/>
</dbReference>
<dbReference type="InterPro" id="IPR036389">
    <property type="entry name" value="RNase_III_sf"/>
</dbReference>
<dbReference type="InterPro" id="IPR027417">
    <property type="entry name" value="P-loop_NTPase"/>
</dbReference>
<feature type="domain" description="DRBM" evidence="19">
    <location>
        <begin position="1448"/>
        <end position="1525"/>
    </location>
</feature>
<evidence type="ECO:0000256" key="18">
    <source>
        <dbReference type="SAM" id="MobiDB-lite"/>
    </source>
</evidence>
<keyword evidence="5" id="KW-0479">Metal-binding</keyword>
<evidence type="ECO:0000256" key="12">
    <source>
        <dbReference type="ARBA" id="ARBA00022842"/>
    </source>
</evidence>
<comment type="cofactor">
    <cofactor evidence="2">
        <name>Mg(2+)</name>
        <dbReference type="ChEBI" id="CHEBI:18420"/>
    </cofactor>
</comment>
<dbReference type="GO" id="GO:0004386">
    <property type="term" value="F:helicase activity"/>
    <property type="evidence" value="ECO:0007669"/>
    <property type="project" value="UniProtKB-KW"/>
</dbReference>
<reference evidence="25 26" key="1">
    <citation type="submission" date="2017-06" db="EMBL/GenBank/DDBJ databases">
        <title>Ant-infecting Ophiocordyceps genomes reveal a high diversity of potential behavioral manipulation genes and a possible major role for enterotoxins.</title>
        <authorList>
            <person name="De Bekker C."/>
            <person name="Evans H.C."/>
            <person name="Brachmann A."/>
            <person name="Hughes D.P."/>
        </authorList>
    </citation>
    <scope>NUCLEOTIDE SEQUENCE [LARGE SCALE GENOMIC DNA]</scope>
    <source>
        <strain evidence="25 26">Map64</strain>
    </source>
</reference>
<dbReference type="CDD" id="cd00593">
    <property type="entry name" value="RIBOc"/>
    <property type="match status" value="2"/>
</dbReference>
<dbReference type="Pfam" id="PF00271">
    <property type="entry name" value="Helicase_C"/>
    <property type="match status" value="1"/>
</dbReference>
<dbReference type="Gene3D" id="3.40.50.300">
    <property type="entry name" value="P-loop containing nucleotide triphosphate hydrolases"/>
    <property type="match status" value="2"/>
</dbReference>
<dbReference type="PANTHER" id="PTHR14950">
    <property type="entry name" value="DICER-RELATED"/>
    <property type="match status" value="1"/>
</dbReference>
<dbReference type="Pfam" id="PF03368">
    <property type="entry name" value="Dicer_dimer"/>
    <property type="match status" value="1"/>
</dbReference>
<evidence type="ECO:0000256" key="1">
    <source>
        <dbReference type="ARBA" id="ARBA00001936"/>
    </source>
</evidence>
<dbReference type="SUPFAM" id="SSF52540">
    <property type="entry name" value="P-loop containing nucleoside triphosphate hydrolases"/>
    <property type="match status" value="1"/>
</dbReference>
<dbReference type="GO" id="GO:0050688">
    <property type="term" value="P:regulation of defense response to virus"/>
    <property type="evidence" value="ECO:0007669"/>
    <property type="project" value="UniProtKB-KW"/>
</dbReference>
<keyword evidence="9" id="KW-0347">Helicase</keyword>
<dbReference type="PANTHER" id="PTHR14950:SF62">
    <property type="entry name" value="DICER-LIKE PROTEIN 1"/>
    <property type="match status" value="1"/>
</dbReference>
<evidence type="ECO:0000313" key="26">
    <source>
        <dbReference type="Proteomes" id="UP000226192"/>
    </source>
</evidence>
<evidence type="ECO:0000259" key="22">
    <source>
        <dbReference type="PROSITE" id="PS51192"/>
    </source>
</evidence>
<evidence type="ECO:0000256" key="11">
    <source>
        <dbReference type="ARBA" id="ARBA00022840"/>
    </source>
</evidence>
<dbReference type="InterPro" id="IPR001650">
    <property type="entry name" value="Helicase_C-like"/>
</dbReference>
<dbReference type="SMART" id="SM00535">
    <property type="entry name" value="RIBOc"/>
    <property type="match status" value="2"/>
</dbReference>
<dbReference type="GO" id="GO:0003677">
    <property type="term" value="F:DNA binding"/>
    <property type="evidence" value="ECO:0007669"/>
    <property type="project" value="InterPro"/>
</dbReference>
<evidence type="ECO:0000259" key="24">
    <source>
        <dbReference type="PROSITE" id="PS51327"/>
    </source>
</evidence>
<keyword evidence="10" id="KW-0862">Zinc</keyword>
<dbReference type="OrthoDB" id="416741at2759"/>
<dbReference type="PROSITE" id="PS51192">
    <property type="entry name" value="HELICASE_ATP_BIND_1"/>
    <property type="match status" value="1"/>
</dbReference>
<dbReference type="InterPro" id="IPR000999">
    <property type="entry name" value="RNase_III_dom"/>
</dbReference>
<accession>A0A2C5Y4N5</accession>
<dbReference type="GO" id="GO:0030422">
    <property type="term" value="P:siRNA processing"/>
    <property type="evidence" value="ECO:0007669"/>
    <property type="project" value="TreeGrafter"/>
</dbReference>
<dbReference type="Gene3D" id="1.10.1520.10">
    <property type="entry name" value="Ribonuclease III domain"/>
    <property type="match status" value="2"/>
</dbReference>
<evidence type="ECO:0000256" key="16">
    <source>
        <dbReference type="ARBA" id="ARBA00035116"/>
    </source>
</evidence>
<comment type="similarity">
    <text evidence="16 17">Belongs to the helicase family. Dicer subfamily.</text>
</comment>
<keyword evidence="7" id="KW-0547">Nucleotide-binding</keyword>
<feature type="region of interest" description="Disordered" evidence="18">
    <location>
        <begin position="1"/>
        <end position="68"/>
    </location>
</feature>
<keyword evidence="12" id="KW-0460">Magnesium</keyword>
<evidence type="ECO:0000256" key="17">
    <source>
        <dbReference type="PROSITE-ProRule" id="PRU00657"/>
    </source>
</evidence>
<keyword evidence="13 17" id="KW-0694">RNA-binding</keyword>
<name>A0A2C5Y4N5_9HYPO</name>
<dbReference type="STRING" id="1399860.A0A2C5Y4N5"/>
<dbReference type="SUPFAM" id="SSF69065">
    <property type="entry name" value="RNase III domain-like"/>
    <property type="match status" value="2"/>
</dbReference>
<dbReference type="PROSITE" id="PS50142">
    <property type="entry name" value="RNASE_3_2"/>
    <property type="match status" value="2"/>
</dbReference>
<keyword evidence="14" id="KW-0051">Antiviral defense</keyword>
<feature type="domain" description="RNase III" evidence="20">
    <location>
        <begin position="1263"/>
        <end position="1417"/>
    </location>
</feature>
<dbReference type="InterPro" id="IPR005034">
    <property type="entry name" value="Dicer_dimerisation"/>
</dbReference>
<dbReference type="Pfam" id="PF24995">
    <property type="entry name" value="DSRM_2"/>
    <property type="match status" value="1"/>
</dbReference>
<dbReference type="PROSITE" id="PS00517">
    <property type="entry name" value="RNASE_3_1"/>
    <property type="match status" value="2"/>
</dbReference>
<dbReference type="FunFam" id="1.10.1520.10:FF:000015">
    <property type="entry name" value="Dicer-like protein 1"/>
    <property type="match status" value="1"/>
</dbReference>
<keyword evidence="26" id="KW-1185">Reference proteome</keyword>
<evidence type="ECO:0000259" key="19">
    <source>
        <dbReference type="PROSITE" id="PS50137"/>
    </source>
</evidence>
<keyword evidence="4" id="KW-0930">Antiviral protein</keyword>
<organism evidence="25 26">
    <name type="scientific">Ophiocordyceps australis</name>
    <dbReference type="NCBI Taxonomy" id="1399860"/>
    <lineage>
        <taxon>Eukaryota</taxon>
        <taxon>Fungi</taxon>
        <taxon>Dikarya</taxon>
        <taxon>Ascomycota</taxon>
        <taxon>Pezizomycotina</taxon>
        <taxon>Sordariomycetes</taxon>
        <taxon>Hypocreomycetidae</taxon>
        <taxon>Hypocreales</taxon>
        <taxon>Ophiocordycipitaceae</taxon>
        <taxon>Ophiocordyceps</taxon>
    </lineage>
</organism>
<dbReference type="GO" id="GO:0046872">
    <property type="term" value="F:metal ion binding"/>
    <property type="evidence" value="ECO:0007669"/>
    <property type="project" value="UniProtKB-KW"/>
</dbReference>
<dbReference type="Gene3D" id="3.30.160.380">
    <property type="entry name" value="Dicer dimerisation domain"/>
    <property type="match status" value="1"/>
</dbReference>
<dbReference type="InterPro" id="IPR014001">
    <property type="entry name" value="Helicase_ATP-bd"/>
</dbReference>
<evidence type="ECO:0000256" key="14">
    <source>
        <dbReference type="ARBA" id="ARBA00023118"/>
    </source>
</evidence>
<evidence type="ECO:0000259" key="21">
    <source>
        <dbReference type="PROSITE" id="PS50821"/>
    </source>
</evidence>